<evidence type="ECO:0000313" key="2">
    <source>
        <dbReference type="EMBL" id="CAE0752472.1"/>
    </source>
</evidence>
<gene>
    <name evidence="2" type="ORF">PCAR00345_LOCUS5057</name>
</gene>
<name>A0A7S4EU81_CHRCT</name>
<dbReference type="EMBL" id="HBIZ01008668">
    <property type="protein sequence ID" value="CAE0752472.1"/>
    <property type="molecule type" value="Transcribed_RNA"/>
</dbReference>
<dbReference type="Pfam" id="PF07004">
    <property type="entry name" value="SHIPPO-rpt"/>
    <property type="match status" value="5"/>
</dbReference>
<dbReference type="InterPro" id="IPR051291">
    <property type="entry name" value="CIMAP"/>
</dbReference>
<organism evidence="2">
    <name type="scientific">Chrysotila carterae</name>
    <name type="common">Marine alga</name>
    <name type="synonym">Syracosphaera carterae</name>
    <dbReference type="NCBI Taxonomy" id="13221"/>
    <lineage>
        <taxon>Eukaryota</taxon>
        <taxon>Haptista</taxon>
        <taxon>Haptophyta</taxon>
        <taxon>Prymnesiophyceae</taxon>
        <taxon>Isochrysidales</taxon>
        <taxon>Isochrysidaceae</taxon>
        <taxon>Chrysotila</taxon>
    </lineage>
</organism>
<dbReference type="AlphaFoldDB" id="A0A7S4EU81"/>
<dbReference type="PANTHER" id="PTHR21580">
    <property type="entry name" value="SHIPPO-1-RELATED"/>
    <property type="match status" value="1"/>
</dbReference>
<reference evidence="2" key="1">
    <citation type="submission" date="2021-01" db="EMBL/GenBank/DDBJ databases">
        <authorList>
            <person name="Corre E."/>
            <person name="Pelletier E."/>
            <person name="Niang G."/>
            <person name="Scheremetjew M."/>
            <person name="Finn R."/>
            <person name="Kale V."/>
            <person name="Holt S."/>
            <person name="Cochrane G."/>
            <person name="Meng A."/>
            <person name="Brown T."/>
            <person name="Cohen L."/>
        </authorList>
    </citation>
    <scope>NUCLEOTIDE SEQUENCE</scope>
    <source>
        <strain evidence="2">CCMP645</strain>
    </source>
</reference>
<feature type="region of interest" description="Disordered" evidence="1">
    <location>
        <begin position="223"/>
        <end position="242"/>
    </location>
</feature>
<feature type="region of interest" description="Disordered" evidence="1">
    <location>
        <begin position="139"/>
        <end position="178"/>
    </location>
</feature>
<dbReference type="InterPro" id="IPR010736">
    <property type="entry name" value="SHIPPO-rpt"/>
</dbReference>
<feature type="compositionally biased region" description="Basic and acidic residues" evidence="1">
    <location>
        <begin position="333"/>
        <end position="342"/>
    </location>
</feature>
<feature type="region of interest" description="Disordered" evidence="1">
    <location>
        <begin position="329"/>
        <end position="353"/>
    </location>
</feature>
<proteinExistence type="predicted"/>
<sequence length="393" mass="41986">MSLSPGGDPADAVSFRQVGKQVAGNVMRGALTGQRNGQRNFSSIPSKFETTLFTGHKEQNGFGMRAHRFVEHENDLPGPGSYAADECLTRDDKVYSKKGLGVGFVSKTKRTAAIGGPSLAPGPGQYEQRHETLERNLKDRARQSASNASSAFKTPTQRSVVVASEPAPGPGAYSARGQFEEQTARAKAQSCASSMPRSVSTKPQATQLTAAQIQAKRMITLSSNASTPAPGQYEPKQPEVHHHDSLLPSAAFRSTVPVAASWQSKPSRVTKEQALGVVNGGGASQPGPGSYDATVSAFTESKRRMPQFFDSNIDRFGKSLNAASETLPGPGAYHREEHHEKAPISSSAFMSNTSRTSLGGNVGVPGPAFYKPNESTQRKSYHLNAVQRWMPAV</sequence>
<protein>
    <submittedName>
        <fullName evidence="2">Uncharacterized protein</fullName>
    </submittedName>
</protein>
<evidence type="ECO:0000256" key="1">
    <source>
        <dbReference type="SAM" id="MobiDB-lite"/>
    </source>
</evidence>
<accession>A0A7S4EU81</accession>
<dbReference type="PANTHER" id="PTHR21580:SF60">
    <property type="entry name" value="SPERM-TAIL PG-RICH REPEAT-CONTAINING PROTEIN 2"/>
    <property type="match status" value="1"/>
</dbReference>
<feature type="compositionally biased region" description="Polar residues" evidence="1">
    <location>
        <begin position="344"/>
        <end position="353"/>
    </location>
</feature>